<name>A0A821QPL0_9BILA</name>
<feature type="transmembrane region" description="Helical" evidence="1">
    <location>
        <begin position="78"/>
        <end position="99"/>
    </location>
</feature>
<proteinExistence type="predicted"/>
<dbReference type="EMBL" id="CAJOBS010002661">
    <property type="protein sequence ID" value="CAF4828664.1"/>
    <property type="molecule type" value="Genomic_DNA"/>
</dbReference>
<gene>
    <name evidence="2" type="ORF">TOA249_LOCUS25096</name>
</gene>
<comment type="caution">
    <text evidence="2">The sequence shown here is derived from an EMBL/GenBank/DDBJ whole genome shotgun (WGS) entry which is preliminary data.</text>
</comment>
<dbReference type="AlphaFoldDB" id="A0A821QPL0"/>
<keyword evidence="1" id="KW-1133">Transmembrane helix</keyword>
<dbReference type="InterPro" id="IPR027417">
    <property type="entry name" value="P-loop_NTPase"/>
</dbReference>
<dbReference type="Proteomes" id="UP000663838">
    <property type="component" value="Unassembled WGS sequence"/>
</dbReference>
<organism evidence="2 3">
    <name type="scientific">Rotaria socialis</name>
    <dbReference type="NCBI Taxonomy" id="392032"/>
    <lineage>
        <taxon>Eukaryota</taxon>
        <taxon>Metazoa</taxon>
        <taxon>Spiralia</taxon>
        <taxon>Gnathifera</taxon>
        <taxon>Rotifera</taxon>
        <taxon>Eurotatoria</taxon>
        <taxon>Bdelloidea</taxon>
        <taxon>Philodinida</taxon>
        <taxon>Philodinidae</taxon>
        <taxon>Rotaria</taxon>
    </lineage>
</organism>
<reference evidence="2" key="1">
    <citation type="submission" date="2021-02" db="EMBL/GenBank/DDBJ databases">
        <authorList>
            <person name="Nowell W R."/>
        </authorList>
    </citation>
    <scope>NUCLEOTIDE SEQUENCE</scope>
</reference>
<dbReference type="SUPFAM" id="SSF52540">
    <property type="entry name" value="P-loop containing nucleoside triphosphate hydrolases"/>
    <property type="match status" value="1"/>
</dbReference>
<evidence type="ECO:0008006" key="4">
    <source>
        <dbReference type="Google" id="ProtNLM"/>
    </source>
</evidence>
<protein>
    <recommendedName>
        <fullName evidence="4">G domain-containing protein</fullName>
    </recommendedName>
</protein>
<sequence length="502" mass="56990">MFEPLYPLTEHVYVSQKTAPDSEDFIRIYPLIASTNIQNRHCKQRVQPHHKHNMISSEDNSTETLLVFETQETRNIKFGLFFALEPAALICSCALVYFLIVDQNLRQNLHYHALLGLLIVSLVTNLIELPRIIHYLHIGIVTPQTDLNFTLNVPIHALWENNGLTIAGGHEEGTALNELSCPWKLATSRSHWSKIKGAVQGAHGFRSSREEKKSDNRLFIRLERALKNFGLNDNAGIEYDNNPKEYNVIVAGPPRGGKSTLIGSLCGRGINATNIHLASRQKEVSCFVKTDQHKGFPHNVKFWSTIGLDPWNKDSVKSYIHDIVQVHSPIVLLFCASPLTVITKEHLHWLIDSCIEENILCALVCTNMHARVRRNTVSQTFNEVLQPRTANSYSLVPGNIDSEKPYASSITLYNDSKTNKPAVLTCQVNSIDESSSEGGHQRSGVFELILALMDLLPDDKLNEIIYMVLNNRPFWMYVGQTFSHDWNDKFLTNFRLWYEKFG</sequence>
<evidence type="ECO:0000313" key="2">
    <source>
        <dbReference type="EMBL" id="CAF4828664.1"/>
    </source>
</evidence>
<feature type="transmembrane region" description="Helical" evidence="1">
    <location>
        <begin position="111"/>
        <end position="129"/>
    </location>
</feature>
<keyword evidence="1" id="KW-0472">Membrane</keyword>
<evidence type="ECO:0000256" key="1">
    <source>
        <dbReference type="SAM" id="Phobius"/>
    </source>
</evidence>
<dbReference type="Gene3D" id="3.40.50.300">
    <property type="entry name" value="P-loop containing nucleotide triphosphate hydrolases"/>
    <property type="match status" value="1"/>
</dbReference>
<keyword evidence="1" id="KW-0812">Transmembrane</keyword>
<accession>A0A821QPL0</accession>
<evidence type="ECO:0000313" key="3">
    <source>
        <dbReference type="Proteomes" id="UP000663838"/>
    </source>
</evidence>